<dbReference type="RefSeq" id="WP_093582665.1">
    <property type="nucleotide sequence ID" value="NZ_FPBA01000020.1"/>
</dbReference>
<dbReference type="EMBL" id="FPBA01000020">
    <property type="protein sequence ID" value="SFT96896.1"/>
    <property type="molecule type" value="Genomic_DNA"/>
</dbReference>
<evidence type="ECO:0000313" key="2">
    <source>
        <dbReference type="Proteomes" id="UP000199546"/>
    </source>
</evidence>
<organism evidence="1 2">
    <name type="scientific">Geodermatophilus amargosae</name>
    <dbReference type="NCBI Taxonomy" id="1296565"/>
    <lineage>
        <taxon>Bacteria</taxon>
        <taxon>Bacillati</taxon>
        <taxon>Actinomycetota</taxon>
        <taxon>Actinomycetes</taxon>
        <taxon>Geodermatophilales</taxon>
        <taxon>Geodermatophilaceae</taxon>
        <taxon>Geodermatophilus</taxon>
    </lineage>
</organism>
<dbReference type="Proteomes" id="UP000199546">
    <property type="component" value="Unassembled WGS sequence"/>
</dbReference>
<keyword evidence="2" id="KW-1185">Reference proteome</keyword>
<gene>
    <name evidence="1" type="ORF">SAMN05660657_04295</name>
</gene>
<dbReference type="OrthoDB" id="7973140at2"/>
<protein>
    <submittedName>
        <fullName evidence="1">Uncharacterized protein</fullName>
    </submittedName>
</protein>
<name>A0A1I7CBW3_9ACTN</name>
<sequence>MTDDGVGEVRKVTDQLLIRSVAAGLFEMTGVDSTGVQSWIVDVADLQRLVDRLVESLRSGDALDGRLGLEDQL</sequence>
<reference evidence="2" key="1">
    <citation type="submission" date="2016-10" db="EMBL/GenBank/DDBJ databases">
        <authorList>
            <person name="Varghese N."/>
            <person name="Submissions S."/>
        </authorList>
    </citation>
    <scope>NUCLEOTIDE SEQUENCE [LARGE SCALE GENOMIC DNA]</scope>
    <source>
        <strain evidence="2">DSM 46136</strain>
    </source>
</reference>
<dbReference type="AlphaFoldDB" id="A0A1I7CBW3"/>
<proteinExistence type="predicted"/>
<evidence type="ECO:0000313" key="1">
    <source>
        <dbReference type="EMBL" id="SFT96896.1"/>
    </source>
</evidence>
<accession>A0A1I7CBW3</accession>